<sequence length="147" mass="17286">MKKYIEFNGNQHPAKLNHLHIEAYLNYLVNRRGVALSTQKQAFNSVMFVYNQFLKIKLAPIDSINKSRKPKKLPTVLSVEEVKLLFTKLDGLHLLISKLLYGTGLRISECMNLRIKDIDFNRNEIFVFRGRALRIDMCHYPSHWFLH</sequence>
<dbReference type="Proteomes" id="UP000510621">
    <property type="component" value="Chromosome"/>
</dbReference>
<evidence type="ECO:0000313" key="8">
    <source>
        <dbReference type="Proteomes" id="UP000510621"/>
    </source>
</evidence>
<dbReference type="SUPFAM" id="SSF56349">
    <property type="entry name" value="DNA breaking-rejoining enzymes"/>
    <property type="match status" value="1"/>
</dbReference>
<dbReference type="KEGG" id="this:HZT40_04230"/>
<dbReference type="Gene3D" id="1.10.150.130">
    <property type="match status" value="1"/>
</dbReference>
<keyword evidence="3" id="KW-0233">DNA recombination</keyword>
<evidence type="ECO:0000259" key="6">
    <source>
        <dbReference type="PROSITE" id="PS51900"/>
    </source>
</evidence>
<reference evidence="7" key="1">
    <citation type="submission" date="2020-06" db="EMBL/GenBank/DDBJ databases">
        <title>Analysis procedures for assessing recovery of high quality, complete, closed genomes from Nanopore long read metagenome sequencing.</title>
        <authorList>
            <person name="Bessarab I."/>
            <person name="Arumugam K."/>
            <person name="Haryono M."/>
            <person name="Liu X."/>
            <person name="Roy S."/>
            <person name="Zuniga-Montanez R.E."/>
            <person name="Qiu G."/>
            <person name="Drautz-Moses D.I."/>
            <person name="Law Y.Y."/>
            <person name="Wuertz S."/>
            <person name="Lauro F.M."/>
            <person name="Huson D.H."/>
            <person name="Williams R.B."/>
        </authorList>
    </citation>
    <scope>NUCLEOTIDE SEQUENCE [LARGE SCALE GENOMIC DNA]</scope>
    <source>
        <strain evidence="7">SSD2</strain>
    </source>
</reference>
<dbReference type="GO" id="GO:0006310">
    <property type="term" value="P:DNA recombination"/>
    <property type="evidence" value="ECO:0007669"/>
    <property type="project" value="UniProtKB-KW"/>
</dbReference>
<evidence type="ECO:0000256" key="2">
    <source>
        <dbReference type="ARBA" id="ARBA00023125"/>
    </source>
</evidence>
<dbReference type="Pfam" id="PF13495">
    <property type="entry name" value="Phage_int_SAM_4"/>
    <property type="match status" value="1"/>
</dbReference>
<dbReference type="AlphaFoldDB" id="A0A7L6APB5"/>
<protein>
    <submittedName>
        <fullName evidence="7">Phage integrase N-terminal SAM-like domain-containing protein</fullName>
    </submittedName>
</protein>
<evidence type="ECO:0000256" key="1">
    <source>
        <dbReference type="ARBA" id="ARBA00022908"/>
    </source>
</evidence>
<dbReference type="EMBL" id="CP059265">
    <property type="protein sequence ID" value="QLQ30945.1"/>
    <property type="molecule type" value="Genomic_DNA"/>
</dbReference>
<gene>
    <name evidence="7" type="ORF">HZT40_04230</name>
</gene>
<keyword evidence="1" id="KW-0229">DNA integration</keyword>
<dbReference type="InterPro" id="IPR002104">
    <property type="entry name" value="Integrase_catalytic"/>
</dbReference>
<dbReference type="InterPro" id="IPR013762">
    <property type="entry name" value="Integrase-like_cat_sf"/>
</dbReference>
<keyword evidence="8" id="KW-1185">Reference proteome</keyword>
<organism evidence="7 8">
    <name type="scientific">Candidatus Thiothrix singaporensis</name>
    <dbReference type="NCBI Taxonomy" id="2799669"/>
    <lineage>
        <taxon>Bacteria</taxon>
        <taxon>Pseudomonadati</taxon>
        <taxon>Pseudomonadota</taxon>
        <taxon>Gammaproteobacteria</taxon>
        <taxon>Thiotrichales</taxon>
        <taxon>Thiotrichaceae</taxon>
        <taxon>Thiothrix</taxon>
    </lineage>
</organism>
<keyword evidence="2 4" id="KW-0238">DNA-binding</keyword>
<dbReference type="GO" id="GO:0003677">
    <property type="term" value="F:DNA binding"/>
    <property type="evidence" value="ECO:0007669"/>
    <property type="project" value="UniProtKB-UniRule"/>
</dbReference>
<evidence type="ECO:0000256" key="3">
    <source>
        <dbReference type="ARBA" id="ARBA00023172"/>
    </source>
</evidence>
<name>A0A7L6APB5_9GAMM</name>
<feature type="domain" description="Tyr recombinase" evidence="5">
    <location>
        <begin position="72"/>
        <end position="147"/>
    </location>
</feature>
<dbReference type="InterPro" id="IPR010998">
    <property type="entry name" value="Integrase_recombinase_N"/>
</dbReference>
<feature type="domain" description="Core-binding (CB)" evidence="6">
    <location>
        <begin position="1"/>
        <end position="54"/>
    </location>
</feature>
<evidence type="ECO:0000256" key="4">
    <source>
        <dbReference type="PROSITE-ProRule" id="PRU01248"/>
    </source>
</evidence>
<evidence type="ECO:0000259" key="5">
    <source>
        <dbReference type="PROSITE" id="PS51898"/>
    </source>
</evidence>
<dbReference type="InterPro" id="IPR011010">
    <property type="entry name" value="DNA_brk_join_enz"/>
</dbReference>
<evidence type="ECO:0000313" key="7">
    <source>
        <dbReference type="EMBL" id="QLQ30945.1"/>
    </source>
</evidence>
<dbReference type="InterPro" id="IPR004107">
    <property type="entry name" value="Integrase_SAM-like_N"/>
</dbReference>
<dbReference type="PROSITE" id="PS51900">
    <property type="entry name" value="CB"/>
    <property type="match status" value="1"/>
</dbReference>
<dbReference type="PROSITE" id="PS51898">
    <property type="entry name" value="TYR_RECOMBINASE"/>
    <property type="match status" value="1"/>
</dbReference>
<accession>A0A7L6APB5</accession>
<dbReference type="Gene3D" id="1.10.443.10">
    <property type="entry name" value="Intergrase catalytic core"/>
    <property type="match status" value="1"/>
</dbReference>
<dbReference type="InterPro" id="IPR044068">
    <property type="entry name" value="CB"/>
</dbReference>
<dbReference type="GO" id="GO:0015074">
    <property type="term" value="P:DNA integration"/>
    <property type="evidence" value="ECO:0007669"/>
    <property type="project" value="UniProtKB-KW"/>
</dbReference>
<proteinExistence type="predicted"/>
<dbReference type="Pfam" id="PF00589">
    <property type="entry name" value="Phage_integrase"/>
    <property type="match status" value="1"/>
</dbReference>